<accession>A0ABP8Z6K6</accession>
<protein>
    <submittedName>
        <fullName evidence="1">Uncharacterized protein</fullName>
    </submittedName>
</protein>
<dbReference type="EMBL" id="BAABKN010000023">
    <property type="protein sequence ID" value="GAA4747790.1"/>
    <property type="molecule type" value="Genomic_DNA"/>
</dbReference>
<organism evidence="1 2">
    <name type="scientific">Nocardioides endophyticus</name>
    <dbReference type="NCBI Taxonomy" id="1353775"/>
    <lineage>
        <taxon>Bacteria</taxon>
        <taxon>Bacillati</taxon>
        <taxon>Actinomycetota</taxon>
        <taxon>Actinomycetes</taxon>
        <taxon>Propionibacteriales</taxon>
        <taxon>Nocardioidaceae</taxon>
        <taxon>Nocardioides</taxon>
    </lineage>
</organism>
<sequence length="155" mass="16837">MDCVHRIMERPHEFVVVRVNPVEADIHIRLLVRLDRELVACGGRGPEAASTSPGRAEIPPLAGLFLPDDSRGELNLAQVAELPEFLGRPRVLEDHLVDLERVDLTCLKAFDRWLDATDELAELLLVISGDGLASGPTIGSGGHIPRVDGPGRGRT</sequence>
<evidence type="ECO:0000313" key="2">
    <source>
        <dbReference type="Proteomes" id="UP001499882"/>
    </source>
</evidence>
<reference evidence="2" key="1">
    <citation type="journal article" date="2019" name="Int. J. Syst. Evol. Microbiol.">
        <title>The Global Catalogue of Microorganisms (GCM) 10K type strain sequencing project: providing services to taxonomists for standard genome sequencing and annotation.</title>
        <authorList>
            <consortium name="The Broad Institute Genomics Platform"/>
            <consortium name="The Broad Institute Genome Sequencing Center for Infectious Disease"/>
            <person name="Wu L."/>
            <person name="Ma J."/>
        </authorList>
    </citation>
    <scope>NUCLEOTIDE SEQUENCE [LARGE SCALE GENOMIC DNA]</scope>
    <source>
        <strain evidence="2">JCM 18532</strain>
    </source>
</reference>
<gene>
    <name evidence="1" type="ORF">GCM10023350_35860</name>
</gene>
<name>A0ABP8Z6K6_9ACTN</name>
<keyword evidence="2" id="KW-1185">Reference proteome</keyword>
<dbReference type="Proteomes" id="UP001499882">
    <property type="component" value="Unassembled WGS sequence"/>
</dbReference>
<proteinExistence type="predicted"/>
<evidence type="ECO:0000313" key="1">
    <source>
        <dbReference type="EMBL" id="GAA4747790.1"/>
    </source>
</evidence>
<comment type="caution">
    <text evidence="1">The sequence shown here is derived from an EMBL/GenBank/DDBJ whole genome shotgun (WGS) entry which is preliminary data.</text>
</comment>